<feature type="compositionally biased region" description="Polar residues" evidence="1">
    <location>
        <begin position="46"/>
        <end position="55"/>
    </location>
</feature>
<keyword evidence="3" id="KW-1185">Reference proteome</keyword>
<sequence length="62" mass="6843">MHESAVCTTRINQLFRASISVSVPHETNTSVVMNVMKREGKKGVHSDNNSGNSLLSRRGPLY</sequence>
<evidence type="ECO:0000256" key="1">
    <source>
        <dbReference type="SAM" id="MobiDB-lite"/>
    </source>
</evidence>
<accession>A0AAD5WI51</accession>
<protein>
    <submittedName>
        <fullName evidence="2">Uncharacterized protein</fullName>
    </submittedName>
</protein>
<reference evidence="2" key="1">
    <citation type="submission" date="2021-06" db="EMBL/GenBank/DDBJ databases">
        <title>Parelaphostrongylus tenuis whole genome reference sequence.</title>
        <authorList>
            <person name="Garwood T.J."/>
            <person name="Larsen P.A."/>
            <person name="Fountain-Jones N.M."/>
            <person name="Garbe J.R."/>
            <person name="Macchietto M.G."/>
            <person name="Kania S.A."/>
            <person name="Gerhold R.W."/>
            <person name="Richards J.E."/>
            <person name="Wolf T.M."/>
        </authorList>
    </citation>
    <scope>NUCLEOTIDE SEQUENCE</scope>
    <source>
        <strain evidence="2">MNPRO001-30</strain>
        <tissue evidence="2">Meninges</tissue>
    </source>
</reference>
<gene>
    <name evidence="2" type="ORF">KIN20_033300</name>
</gene>
<dbReference type="EMBL" id="JAHQIW010006966">
    <property type="protein sequence ID" value="KAJ1371359.1"/>
    <property type="molecule type" value="Genomic_DNA"/>
</dbReference>
<comment type="caution">
    <text evidence="2">The sequence shown here is derived from an EMBL/GenBank/DDBJ whole genome shotgun (WGS) entry which is preliminary data.</text>
</comment>
<name>A0AAD5WI51_PARTN</name>
<proteinExistence type="predicted"/>
<evidence type="ECO:0000313" key="3">
    <source>
        <dbReference type="Proteomes" id="UP001196413"/>
    </source>
</evidence>
<organism evidence="2 3">
    <name type="scientific">Parelaphostrongylus tenuis</name>
    <name type="common">Meningeal worm</name>
    <dbReference type="NCBI Taxonomy" id="148309"/>
    <lineage>
        <taxon>Eukaryota</taxon>
        <taxon>Metazoa</taxon>
        <taxon>Ecdysozoa</taxon>
        <taxon>Nematoda</taxon>
        <taxon>Chromadorea</taxon>
        <taxon>Rhabditida</taxon>
        <taxon>Rhabditina</taxon>
        <taxon>Rhabditomorpha</taxon>
        <taxon>Strongyloidea</taxon>
        <taxon>Metastrongylidae</taxon>
        <taxon>Parelaphostrongylus</taxon>
    </lineage>
</organism>
<evidence type="ECO:0000313" key="2">
    <source>
        <dbReference type="EMBL" id="KAJ1371359.1"/>
    </source>
</evidence>
<dbReference type="AlphaFoldDB" id="A0AAD5WI51"/>
<dbReference type="Proteomes" id="UP001196413">
    <property type="component" value="Unassembled WGS sequence"/>
</dbReference>
<feature type="region of interest" description="Disordered" evidence="1">
    <location>
        <begin position="38"/>
        <end position="62"/>
    </location>
</feature>